<dbReference type="GO" id="GO:0016788">
    <property type="term" value="F:hydrolase activity, acting on ester bonds"/>
    <property type="evidence" value="ECO:0007669"/>
    <property type="project" value="InterPro"/>
</dbReference>
<name>A0A9N9JCC9_9GLOM</name>
<sequence length="175" mass="19178">LNALSNDDSKIYYLALGDSFPSGVSISGTPPGNKTFPAYSYVDALYDLLKKNNANLEFKKFARGGEPSDGLIANQLDNVTNFMKSNSGLTKFVTITTGINDFRNCNSIATNFSECFKSGLNNLMNNLNNTIIPRLKEAGVVDLRHIITNDTKCNYTYQCEYGDIHPTPDGSRAIA</sequence>
<dbReference type="InterPro" id="IPR036514">
    <property type="entry name" value="SGNH_hydro_sf"/>
</dbReference>
<dbReference type="OrthoDB" id="2367848at2759"/>
<keyword evidence="2" id="KW-1185">Reference proteome</keyword>
<dbReference type="SUPFAM" id="SSF52266">
    <property type="entry name" value="SGNH hydrolase"/>
    <property type="match status" value="1"/>
</dbReference>
<dbReference type="Pfam" id="PF00657">
    <property type="entry name" value="Lipase_GDSL"/>
    <property type="match status" value="1"/>
</dbReference>
<dbReference type="AlphaFoldDB" id="A0A9N9JCC9"/>
<evidence type="ECO:0000313" key="2">
    <source>
        <dbReference type="Proteomes" id="UP000789396"/>
    </source>
</evidence>
<dbReference type="EMBL" id="CAJVPZ010045459">
    <property type="protein sequence ID" value="CAG8769366.1"/>
    <property type="molecule type" value="Genomic_DNA"/>
</dbReference>
<accession>A0A9N9JCC9</accession>
<dbReference type="Gene3D" id="3.40.50.1110">
    <property type="entry name" value="SGNH hydrolase"/>
    <property type="match status" value="1"/>
</dbReference>
<evidence type="ECO:0000313" key="1">
    <source>
        <dbReference type="EMBL" id="CAG8769366.1"/>
    </source>
</evidence>
<feature type="non-terminal residue" evidence="1">
    <location>
        <position position="1"/>
    </location>
</feature>
<dbReference type="InterPro" id="IPR001087">
    <property type="entry name" value="GDSL"/>
</dbReference>
<dbReference type="Proteomes" id="UP000789396">
    <property type="component" value="Unassembled WGS sequence"/>
</dbReference>
<feature type="non-terminal residue" evidence="1">
    <location>
        <position position="175"/>
    </location>
</feature>
<proteinExistence type="predicted"/>
<organism evidence="1 2">
    <name type="scientific">Racocetra fulgida</name>
    <dbReference type="NCBI Taxonomy" id="60492"/>
    <lineage>
        <taxon>Eukaryota</taxon>
        <taxon>Fungi</taxon>
        <taxon>Fungi incertae sedis</taxon>
        <taxon>Mucoromycota</taxon>
        <taxon>Glomeromycotina</taxon>
        <taxon>Glomeromycetes</taxon>
        <taxon>Diversisporales</taxon>
        <taxon>Gigasporaceae</taxon>
        <taxon>Racocetra</taxon>
    </lineage>
</organism>
<comment type="caution">
    <text evidence="1">The sequence shown here is derived from an EMBL/GenBank/DDBJ whole genome shotgun (WGS) entry which is preliminary data.</text>
</comment>
<gene>
    <name evidence="1" type="ORF">RFULGI_LOCUS14944</name>
</gene>
<reference evidence="1" key="1">
    <citation type="submission" date="2021-06" db="EMBL/GenBank/DDBJ databases">
        <authorList>
            <person name="Kallberg Y."/>
            <person name="Tangrot J."/>
            <person name="Rosling A."/>
        </authorList>
    </citation>
    <scope>NUCLEOTIDE SEQUENCE</scope>
    <source>
        <strain evidence="1">IN212</strain>
    </source>
</reference>
<protein>
    <submittedName>
        <fullName evidence="1">17057_t:CDS:1</fullName>
    </submittedName>
</protein>